<protein>
    <submittedName>
        <fullName evidence="3">Internalin-related protein</fullName>
    </submittedName>
</protein>
<dbReference type="STRING" id="1499966.U14_04608"/>
<accession>A0A0S6W4F8</accession>
<proteinExistence type="predicted"/>
<evidence type="ECO:0000256" key="2">
    <source>
        <dbReference type="ARBA" id="ARBA00022737"/>
    </source>
</evidence>
<dbReference type="SUPFAM" id="SSF52058">
    <property type="entry name" value="L domain-like"/>
    <property type="match status" value="1"/>
</dbReference>
<dbReference type="HOGENOM" id="CLU_911078_0_0_0"/>
<keyword evidence="4" id="KW-1185">Reference proteome</keyword>
<dbReference type="GO" id="GO:0035591">
    <property type="term" value="F:signaling adaptor activity"/>
    <property type="evidence" value="ECO:0007669"/>
    <property type="project" value="TreeGrafter"/>
</dbReference>
<keyword evidence="1" id="KW-0433">Leucine-rich repeat</keyword>
<name>A0A0S6W4F8_9BACT</name>
<dbReference type="PANTHER" id="PTHR47566:SF1">
    <property type="entry name" value="PROTEIN NUD1"/>
    <property type="match status" value="1"/>
</dbReference>
<dbReference type="InterPro" id="IPR032675">
    <property type="entry name" value="LRR_dom_sf"/>
</dbReference>
<keyword evidence="2" id="KW-0677">Repeat</keyword>
<dbReference type="InterPro" id="IPR052574">
    <property type="entry name" value="CDIRP"/>
</dbReference>
<dbReference type="EMBL" id="DF820459">
    <property type="protein sequence ID" value="GAK53343.1"/>
    <property type="molecule type" value="Genomic_DNA"/>
</dbReference>
<organism evidence="3">
    <name type="scientific">Candidatus Moduliflexus flocculans</name>
    <dbReference type="NCBI Taxonomy" id="1499966"/>
    <lineage>
        <taxon>Bacteria</taxon>
        <taxon>Candidatus Moduliflexota</taxon>
        <taxon>Candidatus Moduliflexia</taxon>
        <taxon>Candidatus Moduliflexales</taxon>
        <taxon>Candidatus Moduliflexaceae</taxon>
    </lineage>
</organism>
<reference evidence="3" key="1">
    <citation type="journal article" date="2015" name="PeerJ">
        <title>First genomic representation of candidate bacterial phylum KSB3 points to enhanced environmental sensing as a trigger of wastewater bulking.</title>
        <authorList>
            <person name="Sekiguchi Y."/>
            <person name="Ohashi A."/>
            <person name="Parks D.H."/>
            <person name="Yamauchi T."/>
            <person name="Tyson G.W."/>
            <person name="Hugenholtz P."/>
        </authorList>
    </citation>
    <scope>NUCLEOTIDE SEQUENCE [LARGE SCALE GENOMIC DNA]</scope>
</reference>
<evidence type="ECO:0000313" key="3">
    <source>
        <dbReference type="EMBL" id="GAK53343.1"/>
    </source>
</evidence>
<dbReference type="Gene3D" id="3.80.10.10">
    <property type="entry name" value="Ribonuclease Inhibitor"/>
    <property type="match status" value="1"/>
</dbReference>
<evidence type="ECO:0000313" key="4">
    <source>
        <dbReference type="Proteomes" id="UP000030700"/>
    </source>
</evidence>
<dbReference type="AlphaFoldDB" id="A0A0S6W4F8"/>
<dbReference type="Proteomes" id="UP000030700">
    <property type="component" value="Unassembled WGS sequence"/>
</dbReference>
<sequence>MPDDVPRQQLQTLLHEYGREICAQPRRLEPLLRNLCPEQRREVNLLFGAYKERVPEELLAEEETPPDNDVFIRLAAQVRSHLRISEQEARWAVESWAIALGLITDETEIDYTQPAMLQPSLSHTRIGEPEKTWWTKLDKPWQQAFKRAVGVRSDMNEKVLLKILNLDELHCGGEPITHLTPLIELTSLQSLDCHKTQIKSLAPLRYVKQLQVVDCHHTAIRSLAPLRHLANLRKLVCYDTPIETLDALSGLLNLETLACHNTAVSSLLPLRCLSQLRVVVCRNTRVSKLDIEELQHACPECVIIR</sequence>
<gene>
    <name evidence="3" type="ORF">U14_04608</name>
</gene>
<dbReference type="PANTHER" id="PTHR47566">
    <property type="match status" value="1"/>
</dbReference>
<evidence type="ECO:0000256" key="1">
    <source>
        <dbReference type="ARBA" id="ARBA00022614"/>
    </source>
</evidence>